<dbReference type="Pfam" id="PF14136">
    <property type="entry name" value="DUF4303"/>
    <property type="match status" value="1"/>
</dbReference>
<dbReference type="AlphaFoldDB" id="A0A0F2DVQ7"/>
<reference evidence="1 2" key="1">
    <citation type="submission" date="2015-02" db="EMBL/GenBank/DDBJ databases">
        <title>Evolution of amylase-binding proteins of oral streptococcal species.</title>
        <authorList>
            <person name="Haase E.M."/>
        </authorList>
    </citation>
    <scope>NUCLEOTIDE SEQUENCE [LARGE SCALE GENOMIC DNA]</scope>
    <source>
        <strain evidence="1 2">UC921A</strain>
    </source>
</reference>
<evidence type="ECO:0000313" key="1">
    <source>
        <dbReference type="EMBL" id="KJQ74025.1"/>
    </source>
</evidence>
<dbReference type="EMBL" id="JYGT01000010">
    <property type="protein sequence ID" value="KJQ74025.1"/>
    <property type="molecule type" value="Genomic_DNA"/>
</dbReference>
<proteinExistence type="predicted"/>
<organism evidence="1 2">
    <name type="scientific">Streptococcus infantis</name>
    <dbReference type="NCBI Taxonomy" id="68892"/>
    <lineage>
        <taxon>Bacteria</taxon>
        <taxon>Bacillati</taxon>
        <taxon>Bacillota</taxon>
        <taxon>Bacilli</taxon>
        <taxon>Lactobacillales</taxon>
        <taxon>Streptococcaceae</taxon>
        <taxon>Streptococcus</taxon>
    </lineage>
</organism>
<evidence type="ECO:0008006" key="3">
    <source>
        <dbReference type="Google" id="ProtNLM"/>
    </source>
</evidence>
<gene>
    <name evidence="1" type="ORF">TZ94_01546</name>
</gene>
<dbReference type="OrthoDB" id="3034498at2"/>
<dbReference type="RefSeq" id="WP_006155751.1">
    <property type="nucleotide sequence ID" value="NZ_JYGT01000010.1"/>
</dbReference>
<dbReference type="Proteomes" id="UP000033489">
    <property type="component" value="Unassembled WGS sequence"/>
</dbReference>
<dbReference type="PATRIC" id="fig|28037.216.peg.1505"/>
<evidence type="ECO:0000313" key="2">
    <source>
        <dbReference type="Proteomes" id="UP000033489"/>
    </source>
</evidence>
<name>A0A0F2DVQ7_9STRE</name>
<sequence length="187" mass="21874">MSILSNYIIQDLIQNVSKGVTETFKFVLERYNSNEVFAYTLYIDDYCSYLGWAANTISHYEIEKVNYPKEDQPFIKWYYPQFAIGLGEVPEKIDSVFNNEIQNILNDANTLISEGNFEQYQAEVYDSIIEGFKKAIENIDKKKTKNVIFFVSIVDSDNAEIMENYSAEQLNSYDKFLTFKNRFQSKP</sequence>
<comment type="caution">
    <text evidence="1">The sequence shown here is derived from an EMBL/GenBank/DDBJ whole genome shotgun (WGS) entry which is preliminary data.</text>
</comment>
<protein>
    <recommendedName>
        <fullName evidence="3">DUF4303 domain-containing protein</fullName>
    </recommendedName>
</protein>
<accession>A0A0F2DVQ7</accession>
<dbReference type="InterPro" id="IPR025409">
    <property type="entry name" value="DUF4303"/>
</dbReference>